<protein>
    <submittedName>
        <fullName evidence="2">Uncharacterized protein</fullName>
    </submittedName>
</protein>
<name>A0AAU9EXT0_DROMD</name>
<feature type="compositionally biased region" description="Polar residues" evidence="1">
    <location>
        <begin position="33"/>
        <end position="63"/>
    </location>
</feature>
<keyword evidence="3" id="KW-1185">Reference proteome</keyword>
<proteinExistence type="predicted"/>
<dbReference type="Proteomes" id="UP001500889">
    <property type="component" value="Chromosome O"/>
</dbReference>
<accession>A0AAU9EXT0</accession>
<dbReference type="AlphaFoldDB" id="A0AAU9EXT0"/>
<evidence type="ECO:0000256" key="1">
    <source>
        <dbReference type="SAM" id="MobiDB-lite"/>
    </source>
</evidence>
<feature type="compositionally biased region" description="Basic residues" evidence="1">
    <location>
        <begin position="19"/>
        <end position="29"/>
    </location>
</feature>
<evidence type="ECO:0000313" key="2">
    <source>
        <dbReference type="EMBL" id="BFF91798.1"/>
    </source>
</evidence>
<feature type="compositionally biased region" description="Basic residues" evidence="1">
    <location>
        <begin position="1"/>
        <end position="10"/>
    </location>
</feature>
<sequence length="172" mass="19147">MRTTKKRKGSSRIANVSPKRTRAYSRNIRRIQSLGQTDSNIEDPSQSQALNSESSALTDGSNNVPVPVPEEEPLDRGITSTASCQQLPVQDAAVETFSSTVSQYPELNPSSEIPKFVILHCQKEIVLYQPVARAAIENGPFDPSMFTQPTLVELAKEFWKTLKSNIQNYIHK</sequence>
<feature type="region of interest" description="Disordered" evidence="1">
    <location>
        <begin position="1"/>
        <end position="78"/>
    </location>
</feature>
<organism evidence="2 3">
    <name type="scientific">Drosophila madeirensis</name>
    <name type="common">Fruit fly</name>
    <dbReference type="NCBI Taxonomy" id="30013"/>
    <lineage>
        <taxon>Eukaryota</taxon>
        <taxon>Metazoa</taxon>
        <taxon>Ecdysozoa</taxon>
        <taxon>Arthropoda</taxon>
        <taxon>Hexapoda</taxon>
        <taxon>Insecta</taxon>
        <taxon>Pterygota</taxon>
        <taxon>Neoptera</taxon>
        <taxon>Endopterygota</taxon>
        <taxon>Diptera</taxon>
        <taxon>Brachycera</taxon>
        <taxon>Muscomorpha</taxon>
        <taxon>Ephydroidea</taxon>
        <taxon>Drosophilidae</taxon>
        <taxon>Drosophila</taxon>
        <taxon>Sophophora</taxon>
    </lineage>
</organism>
<dbReference type="EMBL" id="AP029263">
    <property type="protein sequence ID" value="BFF91798.1"/>
    <property type="molecule type" value="Genomic_DNA"/>
</dbReference>
<evidence type="ECO:0000313" key="3">
    <source>
        <dbReference type="Proteomes" id="UP001500889"/>
    </source>
</evidence>
<gene>
    <name evidence="2" type="ORF">DMAD_10009</name>
</gene>
<reference evidence="2 3" key="1">
    <citation type="submission" date="2024-02" db="EMBL/GenBank/DDBJ databases">
        <title>A chromosome-level genome assembly of Drosophila madeirensis, a fruit fly species endemic to Madeira island.</title>
        <authorList>
            <person name="Tomihara K."/>
            <person name="Llopart A."/>
            <person name="Yamamoto D."/>
        </authorList>
    </citation>
    <scope>NUCLEOTIDE SEQUENCE [LARGE SCALE GENOMIC DNA]</scope>
    <source>
        <strain evidence="2 3">RF1</strain>
    </source>
</reference>